<reference evidence="6 7" key="1">
    <citation type="submission" date="2016-01" db="EMBL/GenBank/DDBJ databases">
        <authorList>
            <consortium name="TB Trials Study Group"/>
            <person name="Sutton G."/>
            <person name="Brinkac L."/>
            <person name="Sanka R."/>
            <person name="Adams M."/>
            <person name="Lau E.L."/>
            <person name="Macaden R."/>
            <person name="Grewal H.M.S."/>
        </authorList>
    </citation>
    <scope>NUCLEOTIDE SEQUENCE [LARGE SCALE GENOMIC DNA]</scope>
    <source>
        <strain evidence="6 7">IS-1744</strain>
    </source>
</reference>
<keyword evidence="7" id="KW-1185">Reference proteome</keyword>
<accession>A0A101A093</accession>
<dbReference type="EMBL" id="LQIR01000067">
    <property type="protein sequence ID" value="KUI07727.1"/>
    <property type="molecule type" value="Genomic_DNA"/>
</dbReference>
<keyword evidence="3" id="KW-0720">Serine protease</keyword>
<evidence type="ECO:0000259" key="5">
    <source>
        <dbReference type="Pfam" id="PF02897"/>
    </source>
</evidence>
<dbReference type="SUPFAM" id="SSF50993">
    <property type="entry name" value="Peptidase/esterase 'gauge' domain"/>
    <property type="match status" value="1"/>
</dbReference>
<evidence type="ECO:0000259" key="4">
    <source>
        <dbReference type="Pfam" id="PF00326"/>
    </source>
</evidence>
<evidence type="ECO:0000256" key="2">
    <source>
        <dbReference type="ARBA" id="ARBA00022801"/>
    </source>
</evidence>
<organism evidence="6 7">
    <name type="scientific">Mycobacterium lehmannii</name>
    <dbReference type="NCBI Taxonomy" id="2048550"/>
    <lineage>
        <taxon>Bacteria</taxon>
        <taxon>Bacillati</taxon>
        <taxon>Actinomycetota</taxon>
        <taxon>Actinomycetes</taxon>
        <taxon>Mycobacteriales</taxon>
        <taxon>Mycobacteriaceae</taxon>
        <taxon>Mycobacterium</taxon>
    </lineage>
</organism>
<keyword evidence="2" id="KW-0378">Hydrolase</keyword>
<dbReference type="GO" id="GO:0006508">
    <property type="term" value="P:proteolysis"/>
    <property type="evidence" value="ECO:0007669"/>
    <property type="project" value="UniProtKB-KW"/>
</dbReference>
<dbReference type="GO" id="GO:0005829">
    <property type="term" value="C:cytosol"/>
    <property type="evidence" value="ECO:0007669"/>
    <property type="project" value="TreeGrafter"/>
</dbReference>
<dbReference type="AlphaFoldDB" id="A0A101A093"/>
<dbReference type="Pfam" id="PF00326">
    <property type="entry name" value="Peptidase_S9"/>
    <property type="match status" value="1"/>
</dbReference>
<dbReference type="Gene3D" id="3.40.50.1820">
    <property type="entry name" value="alpha/beta hydrolase"/>
    <property type="match status" value="1"/>
</dbReference>
<dbReference type="InterPro" id="IPR002470">
    <property type="entry name" value="Peptidase_S9A"/>
</dbReference>
<dbReference type="Proteomes" id="UP000053707">
    <property type="component" value="Unassembled WGS sequence"/>
</dbReference>
<dbReference type="Pfam" id="PF02897">
    <property type="entry name" value="Peptidase_S9_N"/>
    <property type="match status" value="1"/>
</dbReference>
<dbReference type="Gene3D" id="2.130.10.120">
    <property type="entry name" value="Prolyl oligopeptidase, N-terminal domain"/>
    <property type="match status" value="1"/>
</dbReference>
<dbReference type="GO" id="GO:0004252">
    <property type="term" value="F:serine-type endopeptidase activity"/>
    <property type="evidence" value="ECO:0007669"/>
    <property type="project" value="InterPro"/>
</dbReference>
<gene>
    <name evidence="6" type="ORF">AU192_09620</name>
</gene>
<feature type="domain" description="Peptidase S9A N-terminal" evidence="5">
    <location>
        <begin position="2"/>
        <end position="217"/>
    </location>
</feature>
<dbReference type="PRINTS" id="PR00862">
    <property type="entry name" value="PROLIGOPTASE"/>
</dbReference>
<name>A0A101A093_9MYCO</name>
<evidence type="ECO:0000256" key="1">
    <source>
        <dbReference type="ARBA" id="ARBA00022670"/>
    </source>
</evidence>
<comment type="caution">
    <text evidence="6">The sequence shown here is derived from an EMBL/GenBank/DDBJ whole genome shotgun (WGS) entry which is preliminary data.</text>
</comment>
<dbReference type="InterPro" id="IPR051167">
    <property type="entry name" value="Prolyl_oligopep/macrocyclase"/>
</dbReference>
<protein>
    <submittedName>
        <fullName evidence="6">Prolyl oligopeptidase</fullName>
    </submittedName>
</protein>
<dbReference type="InterPro" id="IPR001375">
    <property type="entry name" value="Peptidase_S9_cat"/>
</dbReference>
<dbReference type="GO" id="GO:0070012">
    <property type="term" value="F:oligopeptidase activity"/>
    <property type="evidence" value="ECO:0007669"/>
    <property type="project" value="TreeGrafter"/>
</dbReference>
<evidence type="ECO:0000313" key="6">
    <source>
        <dbReference type="EMBL" id="KUI07727.1"/>
    </source>
</evidence>
<sequence>MGRVDEDPYLWLEDITGDDALDWVRKHNEPTVARFGGERFEQMRREALEVLDTDARIPYVRRRGDHLYNFWRDADHPRGLWRRTTLDSYRSEQPEWDVLIDVDALADQDDENWVWAGADVLEPDFSLALVELSRGGADATVVREFDMAARQFVADGFALPEAKSSVTWQDRDTVLVGTDFGPGSLTDSGYPRIVKRWRRGQPLADAQTLFEGEIADVSVGCGYDATPGFERLLITRAFDFFNRERYELRGETLIPIDVPTDAGISVHREWLLIRPRAEWTVGSTTYRAGSLLAANYVEYLDGARDLHEVFEPDEHSSLDDYAWTRERLILVTLVDVISHVEVVTPGAWRRAEIAGIPPNTNTVLVDADEYGDEIFVDSSGFDTPSRLLWGVAGDAVAEVKRAPSFFDAADLEVEQFFVASDDGTTIPYFVVGHRHNHAPSPTLLGGYGGFEVANTPSYAGVLGRLWLSRGGTYVLANIRGGGEYGPTWHTQAMRENRHLVYEDFAAVARDLVARGITTVEQLGAQGGSNGGLLMGVMLTRYPELFGALVCSVPLLDMRRFHLLLAGASWMAEYGDPDDPDDWAFISKYSPYQNISADRRYPPVLITTSTRDDRVHPGHARKMTAALEDAGHPVHYYENIEGGHAGAADNAQTAFRSALIYEFLWSMLS</sequence>
<proteinExistence type="predicted"/>
<dbReference type="PANTHER" id="PTHR42881:SF13">
    <property type="entry name" value="PROLYL ENDOPEPTIDASE"/>
    <property type="match status" value="1"/>
</dbReference>
<dbReference type="PANTHER" id="PTHR42881">
    <property type="entry name" value="PROLYL ENDOPEPTIDASE"/>
    <property type="match status" value="1"/>
</dbReference>
<keyword evidence="1" id="KW-0645">Protease</keyword>
<dbReference type="RefSeq" id="WP_064399732.1">
    <property type="nucleotide sequence ID" value="NZ_LQIR01000067.1"/>
</dbReference>
<evidence type="ECO:0000256" key="3">
    <source>
        <dbReference type="ARBA" id="ARBA00022825"/>
    </source>
</evidence>
<dbReference type="InterPro" id="IPR023302">
    <property type="entry name" value="Pept_S9A_N"/>
</dbReference>
<evidence type="ECO:0000313" key="7">
    <source>
        <dbReference type="Proteomes" id="UP000053707"/>
    </source>
</evidence>
<dbReference type="SUPFAM" id="SSF53474">
    <property type="entry name" value="alpha/beta-Hydrolases"/>
    <property type="match status" value="1"/>
</dbReference>
<feature type="domain" description="Peptidase S9 prolyl oligopeptidase catalytic" evidence="4">
    <location>
        <begin position="466"/>
        <end position="667"/>
    </location>
</feature>
<dbReference type="InterPro" id="IPR029058">
    <property type="entry name" value="AB_hydrolase_fold"/>
</dbReference>